<proteinExistence type="predicted"/>
<feature type="signal peptide" evidence="1">
    <location>
        <begin position="1"/>
        <end position="21"/>
    </location>
</feature>
<accession>A0A8H5T0F5</accession>
<organism evidence="2 3">
    <name type="scientific">Fusarium heterosporum</name>
    <dbReference type="NCBI Taxonomy" id="42747"/>
    <lineage>
        <taxon>Eukaryota</taxon>
        <taxon>Fungi</taxon>
        <taxon>Dikarya</taxon>
        <taxon>Ascomycota</taxon>
        <taxon>Pezizomycotina</taxon>
        <taxon>Sordariomycetes</taxon>
        <taxon>Hypocreomycetidae</taxon>
        <taxon>Hypocreales</taxon>
        <taxon>Nectriaceae</taxon>
        <taxon>Fusarium</taxon>
        <taxon>Fusarium heterosporum species complex</taxon>
    </lineage>
</organism>
<protein>
    <submittedName>
        <fullName evidence="2">Uncharacterized protein</fullName>
    </submittedName>
</protein>
<sequence length="268" mass="27882">MRFSVLHSLALGLPGLNIAVASVCKPRSPGHSSSVAQTTTNEISSLTSSSATFASTTTEVITTDTTEATTVVTTTASADDTSTIENSVAPDPTSVSSDVVTTTSITTTSIPSSTDIPLFRLIAQGGPADSQTLLADRTGFATLLFTQGAGDFTDAYFAVDPVTHYLLLDNEQPICGYFGDADGFATLSICSSSPSLEEVKITCEAPTGTYLQCSVAALDCSGQCVATGETWSATYTGEWGFPIRYNARLGPDSVEGVSQTPFLIEFDS</sequence>
<dbReference type="EMBL" id="JAAGWQ010000195">
    <property type="protein sequence ID" value="KAF5660563.1"/>
    <property type="molecule type" value="Genomic_DNA"/>
</dbReference>
<evidence type="ECO:0000256" key="1">
    <source>
        <dbReference type="SAM" id="SignalP"/>
    </source>
</evidence>
<name>A0A8H5T0F5_FUSHE</name>
<gene>
    <name evidence="2" type="ORF">FHETE_8903</name>
</gene>
<reference evidence="2 3" key="1">
    <citation type="submission" date="2020-05" db="EMBL/GenBank/DDBJ databases">
        <title>Identification and distribution of gene clusters putatively required for synthesis of sphingolipid metabolism inhibitors in phylogenetically diverse species of the filamentous fungus Fusarium.</title>
        <authorList>
            <person name="Kim H.-S."/>
            <person name="Busman M."/>
            <person name="Brown D.W."/>
            <person name="Divon H."/>
            <person name="Uhlig S."/>
            <person name="Proctor R.H."/>
        </authorList>
    </citation>
    <scope>NUCLEOTIDE SEQUENCE [LARGE SCALE GENOMIC DNA]</scope>
    <source>
        <strain evidence="2 3">NRRL 20693</strain>
    </source>
</reference>
<comment type="caution">
    <text evidence="2">The sequence shown here is derived from an EMBL/GenBank/DDBJ whole genome shotgun (WGS) entry which is preliminary data.</text>
</comment>
<dbReference type="OrthoDB" id="5105573at2759"/>
<evidence type="ECO:0000313" key="3">
    <source>
        <dbReference type="Proteomes" id="UP000567885"/>
    </source>
</evidence>
<feature type="chain" id="PRO_5034323616" evidence="1">
    <location>
        <begin position="22"/>
        <end position="268"/>
    </location>
</feature>
<dbReference type="Proteomes" id="UP000567885">
    <property type="component" value="Unassembled WGS sequence"/>
</dbReference>
<keyword evidence="1" id="KW-0732">Signal</keyword>
<evidence type="ECO:0000313" key="2">
    <source>
        <dbReference type="EMBL" id="KAF5660563.1"/>
    </source>
</evidence>
<dbReference type="AlphaFoldDB" id="A0A8H5T0F5"/>
<keyword evidence="3" id="KW-1185">Reference proteome</keyword>